<dbReference type="InterPro" id="IPR038522">
    <property type="entry name" value="T4/T6SS_DotU_sf"/>
</dbReference>
<feature type="region of interest" description="Disordered" evidence="1">
    <location>
        <begin position="1"/>
        <end position="22"/>
    </location>
</feature>
<dbReference type="AlphaFoldDB" id="A0A1L5PPF1"/>
<evidence type="ECO:0000313" key="4">
    <source>
        <dbReference type="EMBL" id="APO82060.1"/>
    </source>
</evidence>
<name>A0A1L5PPF1_PSEPU</name>
<dbReference type="NCBIfam" id="TIGR03349">
    <property type="entry name" value="IV_VI_DotU"/>
    <property type="match status" value="1"/>
</dbReference>
<evidence type="ECO:0000313" key="5">
    <source>
        <dbReference type="Proteomes" id="UP000185146"/>
    </source>
</evidence>
<protein>
    <recommendedName>
        <fullName evidence="3">Type IV / VI secretion system DotU domain-containing protein</fullName>
    </recommendedName>
</protein>
<proteinExistence type="predicted"/>
<dbReference type="Gene3D" id="1.25.40.590">
    <property type="entry name" value="Type IV / VI secretion system, DotU"/>
    <property type="match status" value="1"/>
</dbReference>
<accession>A0A1L5PPF1</accession>
<gene>
    <name evidence="4" type="ORF">BL240_11635</name>
</gene>
<dbReference type="InterPro" id="IPR017732">
    <property type="entry name" value="T4/T6SS_DotU"/>
</dbReference>
<dbReference type="RefSeq" id="WP_075044911.1">
    <property type="nucleotide sequence ID" value="NZ_CP018743.1"/>
</dbReference>
<evidence type="ECO:0000256" key="1">
    <source>
        <dbReference type="SAM" id="MobiDB-lite"/>
    </source>
</evidence>
<organism evidence="4 5">
    <name type="scientific">Pseudomonas putida</name>
    <name type="common">Arthrobacter siderocapsulatus</name>
    <dbReference type="NCBI Taxonomy" id="303"/>
    <lineage>
        <taxon>Bacteria</taxon>
        <taxon>Pseudomonadati</taxon>
        <taxon>Pseudomonadota</taxon>
        <taxon>Gammaproteobacteria</taxon>
        <taxon>Pseudomonadales</taxon>
        <taxon>Pseudomonadaceae</taxon>
        <taxon>Pseudomonas</taxon>
    </lineage>
</organism>
<dbReference type="Proteomes" id="UP000185146">
    <property type="component" value="Chromosome"/>
</dbReference>
<feature type="domain" description="Type IV / VI secretion system DotU" evidence="3">
    <location>
        <begin position="44"/>
        <end position="247"/>
    </location>
</feature>
<reference evidence="4 5" key="1">
    <citation type="submission" date="2016-12" db="EMBL/GenBank/DDBJ databases">
        <title>Draft Genome Sequence of Mercury Resistant Pseudomonas DRA525.</title>
        <authorList>
            <person name="Drace K.M."/>
        </authorList>
    </citation>
    <scope>NUCLEOTIDE SEQUENCE [LARGE SCALE GENOMIC DNA]</scope>
    <source>
        <strain evidence="4 5">DRA525</strain>
    </source>
</reference>
<dbReference type="NCBIfam" id="NF038228">
    <property type="entry name" value="IcmH_DotU_IVB"/>
    <property type="match status" value="1"/>
</dbReference>
<dbReference type="EMBL" id="CP018743">
    <property type="protein sequence ID" value="APO82060.1"/>
    <property type="molecule type" value="Genomic_DNA"/>
</dbReference>
<keyword evidence="2" id="KW-0812">Transmembrane</keyword>
<sequence length="267" mass="30518">MTVTSAQSYDKDQKDARGSPPLSELFPHVDALGFDTRSNTTFSLFDIASPLFGLVIRLEGTEHYDHVEQLHAHVKNMIHGMVEQVRQLEHCDEGDRVVFSYCLCCVVDEAVMTTSWGRDSSWKAQSLLSAIHQETWGGEKFFSVLERLLDAPEQRYDLFVFLFWCLALGYRGKYANQTNGDEQLAAWLKRVHDRIVELHGPEAESQPLTDPLANVAPRHYRMNRQLPWWTPWAVMGVFCTGLYFYFATKLDGITQQVLASLQAMLQP</sequence>
<dbReference type="PANTHER" id="PTHR38033:SF1">
    <property type="entry name" value="DOTU FAMILY TYPE IV_VI SECRETION SYSTEM PROTEIN"/>
    <property type="match status" value="1"/>
</dbReference>
<keyword evidence="2" id="KW-1133">Transmembrane helix</keyword>
<keyword evidence="2" id="KW-0472">Membrane</keyword>
<evidence type="ECO:0000259" key="3">
    <source>
        <dbReference type="Pfam" id="PF09850"/>
    </source>
</evidence>
<dbReference type="Pfam" id="PF09850">
    <property type="entry name" value="DotU"/>
    <property type="match status" value="1"/>
</dbReference>
<dbReference type="PANTHER" id="PTHR38033">
    <property type="entry name" value="MEMBRANE PROTEIN-RELATED"/>
    <property type="match status" value="1"/>
</dbReference>
<evidence type="ECO:0000256" key="2">
    <source>
        <dbReference type="SAM" id="Phobius"/>
    </source>
</evidence>
<feature type="transmembrane region" description="Helical" evidence="2">
    <location>
        <begin position="228"/>
        <end position="246"/>
    </location>
</feature>